<dbReference type="KEGG" id="caml:H6X83_12270"/>
<protein>
    <submittedName>
        <fullName evidence="2">Uncharacterized protein</fullName>
    </submittedName>
</protein>
<name>A0A7G9WG74_9FIRM</name>
<evidence type="ECO:0000256" key="1">
    <source>
        <dbReference type="SAM" id="Coils"/>
    </source>
</evidence>
<gene>
    <name evidence="2" type="ORF">H6X83_12270</name>
</gene>
<dbReference type="AlphaFoldDB" id="A0A7G9WG74"/>
<keyword evidence="1" id="KW-0175">Coiled coil</keyword>
<evidence type="ECO:0000313" key="3">
    <source>
        <dbReference type="Proteomes" id="UP000516046"/>
    </source>
</evidence>
<feature type="coiled-coil region" evidence="1">
    <location>
        <begin position="64"/>
        <end position="98"/>
    </location>
</feature>
<sequence length="124" mass="12923">MATTYTARFWDKASPINGCPAEKALTSFGLADSQKLGILSADGRDCITKIFNAAASDADLTAWLDEQNNQAAAQEQVAQQEQQQGQTLQQQVAALGQQVATLTAQNAALGKQVAALSAAGKVGE</sequence>
<keyword evidence="3" id="KW-1185">Reference proteome</keyword>
<dbReference type="EMBL" id="CP060696">
    <property type="protein sequence ID" value="QNO17686.1"/>
    <property type="molecule type" value="Genomic_DNA"/>
</dbReference>
<dbReference type="Proteomes" id="UP000516046">
    <property type="component" value="Chromosome"/>
</dbReference>
<dbReference type="RefSeq" id="WP_212506750.1">
    <property type="nucleotide sequence ID" value="NZ_CP060696.1"/>
</dbReference>
<reference evidence="2 3" key="1">
    <citation type="submission" date="2020-08" db="EMBL/GenBank/DDBJ databases">
        <authorList>
            <person name="Ren C."/>
            <person name="Gu Y."/>
            <person name="Xu Y."/>
        </authorList>
    </citation>
    <scope>NUCLEOTIDE SEQUENCE [LARGE SCALE GENOMIC DNA]</scope>
    <source>
        <strain evidence="2 3">LBM18003</strain>
    </source>
</reference>
<accession>A0A7G9WG74</accession>
<evidence type="ECO:0000313" key="2">
    <source>
        <dbReference type="EMBL" id="QNO17686.1"/>
    </source>
</evidence>
<proteinExistence type="predicted"/>
<organism evidence="2 3">
    <name type="scientific">Caproicibacterium amylolyticum</name>
    <dbReference type="NCBI Taxonomy" id="2766537"/>
    <lineage>
        <taxon>Bacteria</taxon>
        <taxon>Bacillati</taxon>
        <taxon>Bacillota</taxon>
        <taxon>Clostridia</taxon>
        <taxon>Eubacteriales</taxon>
        <taxon>Oscillospiraceae</taxon>
        <taxon>Caproicibacterium</taxon>
    </lineage>
</organism>